<reference evidence="10 11" key="1">
    <citation type="submission" date="2013-03" db="EMBL/GenBank/DDBJ databases">
        <title>The Genome Sequence of Capronia coronata CBS 617.96.</title>
        <authorList>
            <consortium name="The Broad Institute Genomics Platform"/>
            <person name="Cuomo C."/>
            <person name="de Hoog S."/>
            <person name="Gorbushina A."/>
            <person name="Walker B."/>
            <person name="Young S.K."/>
            <person name="Zeng Q."/>
            <person name="Gargeya S."/>
            <person name="Fitzgerald M."/>
            <person name="Haas B."/>
            <person name="Abouelleil A."/>
            <person name="Allen A.W."/>
            <person name="Alvarado L."/>
            <person name="Arachchi H.M."/>
            <person name="Berlin A.M."/>
            <person name="Chapman S.B."/>
            <person name="Gainer-Dewar J."/>
            <person name="Goldberg J."/>
            <person name="Griggs A."/>
            <person name="Gujja S."/>
            <person name="Hansen M."/>
            <person name="Howarth C."/>
            <person name="Imamovic A."/>
            <person name="Ireland A."/>
            <person name="Larimer J."/>
            <person name="McCowan C."/>
            <person name="Murphy C."/>
            <person name="Pearson M."/>
            <person name="Poon T.W."/>
            <person name="Priest M."/>
            <person name="Roberts A."/>
            <person name="Saif S."/>
            <person name="Shea T."/>
            <person name="Sisk P."/>
            <person name="Sykes S."/>
            <person name="Wortman J."/>
            <person name="Nusbaum C."/>
            <person name="Birren B."/>
        </authorList>
    </citation>
    <scope>NUCLEOTIDE SEQUENCE [LARGE SCALE GENOMIC DNA]</scope>
    <source>
        <strain evidence="10 11">CBS 617.96</strain>
    </source>
</reference>
<dbReference type="PRINTS" id="PR00171">
    <property type="entry name" value="SUGRTRNSPORT"/>
</dbReference>
<dbReference type="eggNOG" id="KOG0254">
    <property type="taxonomic scope" value="Eukaryota"/>
</dbReference>
<keyword evidence="11" id="KW-1185">Reference proteome</keyword>
<feature type="transmembrane region" description="Helical" evidence="8">
    <location>
        <begin position="361"/>
        <end position="385"/>
    </location>
</feature>
<dbReference type="AlphaFoldDB" id="W9ZJ09"/>
<evidence type="ECO:0000256" key="4">
    <source>
        <dbReference type="ARBA" id="ARBA00022692"/>
    </source>
</evidence>
<feature type="transmembrane region" description="Helical" evidence="8">
    <location>
        <begin position="303"/>
        <end position="326"/>
    </location>
</feature>
<keyword evidence="3 7" id="KW-0813">Transport</keyword>
<keyword evidence="4 8" id="KW-0812">Transmembrane</keyword>
<dbReference type="PANTHER" id="PTHR48022:SF28">
    <property type="entry name" value="MAJOR FACILITATOR SUPERFAMILY (MFS) PROFILE DOMAIN-CONTAINING PROTEIN-RELATED"/>
    <property type="match status" value="1"/>
</dbReference>
<gene>
    <name evidence="10" type="ORF">A1O1_02875</name>
</gene>
<comment type="caution">
    <text evidence="10">The sequence shown here is derived from an EMBL/GenBank/DDBJ whole genome shotgun (WGS) entry which is preliminary data.</text>
</comment>
<dbReference type="Gene3D" id="1.20.1250.20">
    <property type="entry name" value="MFS general substrate transporter like domains"/>
    <property type="match status" value="1"/>
</dbReference>
<name>W9ZJ09_9EURO</name>
<feature type="transmembrane region" description="Helical" evidence="8">
    <location>
        <begin position="333"/>
        <end position="355"/>
    </location>
</feature>
<dbReference type="InterPro" id="IPR005828">
    <property type="entry name" value="MFS_sugar_transport-like"/>
</dbReference>
<feature type="transmembrane region" description="Helical" evidence="8">
    <location>
        <begin position="12"/>
        <end position="34"/>
    </location>
</feature>
<evidence type="ECO:0000313" key="10">
    <source>
        <dbReference type="EMBL" id="EXJ94479.1"/>
    </source>
</evidence>
<dbReference type="PROSITE" id="PS50850">
    <property type="entry name" value="MFS"/>
    <property type="match status" value="1"/>
</dbReference>
<dbReference type="OrthoDB" id="6133115at2759"/>
<dbReference type="PANTHER" id="PTHR48022">
    <property type="entry name" value="PLASTIDIC GLUCOSE TRANSPORTER 4"/>
    <property type="match status" value="1"/>
</dbReference>
<evidence type="ECO:0000256" key="6">
    <source>
        <dbReference type="ARBA" id="ARBA00023136"/>
    </source>
</evidence>
<dbReference type="HOGENOM" id="CLU_001265_30_3_1"/>
<feature type="transmembrane region" description="Helical" evidence="8">
    <location>
        <begin position="179"/>
        <end position="196"/>
    </location>
</feature>
<protein>
    <recommendedName>
        <fullName evidence="9">Major facilitator superfamily (MFS) profile domain-containing protein</fullName>
    </recommendedName>
</protein>
<feature type="transmembrane region" description="Helical" evidence="8">
    <location>
        <begin position="54"/>
        <end position="74"/>
    </location>
</feature>
<organism evidence="10 11">
    <name type="scientific">Capronia coronata CBS 617.96</name>
    <dbReference type="NCBI Taxonomy" id="1182541"/>
    <lineage>
        <taxon>Eukaryota</taxon>
        <taxon>Fungi</taxon>
        <taxon>Dikarya</taxon>
        <taxon>Ascomycota</taxon>
        <taxon>Pezizomycotina</taxon>
        <taxon>Eurotiomycetes</taxon>
        <taxon>Chaetothyriomycetidae</taxon>
        <taxon>Chaetothyriales</taxon>
        <taxon>Herpotrichiellaceae</taxon>
        <taxon>Capronia</taxon>
    </lineage>
</organism>
<feature type="transmembrane region" description="Helical" evidence="8">
    <location>
        <begin position="428"/>
        <end position="448"/>
    </location>
</feature>
<evidence type="ECO:0000256" key="1">
    <source>
        <dbReference type="ARBA" id="ARBA00004141"/>
    </source>
</evidence>
<dbReference type="InterPro" id="IPR050360">
    <property type="entry name" value="MFS_Sugar_Transporters"/>
</dbReference>
<dbReference type="Proteomes" id="UP000019484">
    <property type="component" value="Unassembled WGS sequence"/>
</dbReference>
<evidence type="ECO:0000313" key="11">
    <source>
        <dbReference type="Proteomes" id="UP000019484"/>
    </source>
</evidence>
<evidence type="ECO:0000256" key="8">
    <source>
        <dbReference type="SAM" id="Phobius"/>
    </source>
</evidence>
<keyword evidence="6 8" id="KW-0472">Membrane</keyword>
<feature type="transmembrane region" description="Helical" evidence="8">
    <location>
        <begin position="143"/>
        <end position="167"/>
    </location>
</feature>
<keyword evidence="5 8" id="KW-1133">Transmembrane helix</keyword>
<evidence type="ECO:0000256" key="7">
    <source>
        <dbReference type="RuleBase" id="RU003346"/>
    </source>
</evidence>
<feature type="transmembrane region" description="Helical" evidence="8">
    <location>
        <begin position="86"/>
        <end position="104"/>
    </location>
</feature>
<accession>W9ZJ09</accession>
<evidence type="ECO:0000256" key="3">
    <source>
        <dbReference type="ARBA" id="ARBA00022448"/>
    </source>
</evidence>
<evidence type="ECO:0000256" key="2">
    <source>
        <dbReference type="ARBA" id="ARBA00010992"/>
    </source>
</evidence>
<proteinExistence type="inferred from homology"/>
<dbReference type="InterPro" id="IPR020846">
    <property type="entry name" value="MFS_dom"/>
</dbReference>
<dbReference type="GO" id="GO:0016020">
    <property type="term" value="C:membrane"/>
    <property type="evidence" value="ECO:0007669"/>
    <property type="project" value="UniProtKB-SubCell"/>
</dbReference>
<dbReference type="GeneID" id="19157772"/>
<evidence type="ECO:0000256" key="5">
    <source>
        <dbReference type="ARBA" id="ARBA00022989"/>
    </source>
</evidence>
<evidence type="ECO:0000259" key="9">
    <source>
        <dbReference type="PROSITE" id="PS50850"/>
    </source>
</evidence>
<dbReference type="SUPFAM" id="SSF103473">
    <property type="entry name" value="MFS general substrate transporter"/>
    <property type="match status" value="1"/>
</dbReference>
<dbReference type="EMBL" id="AMWN01000002">
    <property type="protein sequence ID" value="EXJ94479.1"/>
    <property type="molecule type" value="Genomic_DNA"/>
</dbReference>
<comment type="subcellular location">
    <subcellularLocation>
        <location evidence="1">Membrane</location>
        <topology evidence="1">Multi-pass membrane protein</topology>
    </subcellularLocation>
</comment>
<comment type="similarity">
    <text evidence="2 7">Belongs to the major facilitator superfamily. Sugar transporter (TC 2.A.1.1) family.</text>
</comment>
<dbReference type="FunFam" id="1.20.1250.20:FF:000090">
    <property type="entry name" value="MFS sugar transporter, putative"/>
    <property type="match status" value="1"/>
</dbReference>
<feature type="transmembrane region" description="Helical" evidence="8">
    <location>
        <begin position="397"/>
        <end position="416"/>
    </location>
</feature>
<dbReference type="InterPro" id="IPR003663">
    <property type="entry name" value="Sugar/inositol_transpt"/>
</dbReference>
<dbReference type="InterPro" id="IPR036259">
    <property type="entry name" value="MFS_trans_sf"/>
</dbReference>
<dbReference type="Pfam" id="PF00083">
    <property type="entry name" value="Sugar_tr"/>
    <property type="match status" value="1"/>
</dbReference>
<feature type="domain" description="Major facilitator superfamily (MFS) profile" evidence="9">
    <location>
        <begin position="16"/>
        <end position="451"/>
    </location>
</feature>
<sequence>MIWLGSLQGGWLTAGITLTCGTAFLLFGYDQGVFGGLLGNKLFLTTFNNPDATIQGQIVSTYDLGCILGAILTIAVGDILGRRKSIVLACLTVIVGGTIQAASYSLGQMIVGRIIAGLGIGMNSAVIPMWQSETSKPEHRGKLIALQLVIVIGGISLTNWMNLGFSYVPNDPVSWRGPLAFQAFFAISAIILIVFMPESPRWLCMKDRHEEARLVISRLQAKGSDSVEVSEALQLIIDTVAHERVASKISWREVFTNGEQQTFRRIALGAGTSLMQQLGGINIVVYYMPVVLTQSFGFSNRTALILSACDFISLMIWGGAITLVIDRLGRKKLMLYGALGQGICFAVAAAGLGVGTRASDAVAVTAIFLYHACFGFSFLSIPFMYPAEINSNRMRNTGSGIAMITNWLFVYVIVLITPTGISNIGWRFYIIFAVLNIAWIPFIWYFYVETAGLSLEEIDLMFETKYRGGKGMSWKEAALIAKAETVTAKQQIDEKLGVGITHEECVSKDQEA</sequence>
<dbReference type="RefSeq" id="XP_007721973.1">
    <property type="nucleotide sequence ID" value="XM_007723783.1"/>
</dbReference>
<feature type="transmembrane region" description="Helical" evidence="8">
    <location>
        <begin position="266"/>
        <end position="288"/>
    </location>
</feature>
<feature type="transmembrane region" description="Helical" evidence="8">
    <location>
        <begin position="110"/>
        <end position="131"/>
    </location>
</feature>
<dbReference type="GO" id="GO:0005351">
    <property type="term" value="F:carbohydrate:proton symporter activity"/>
    <property type="evidence" value="ECO:0007669"/>
    <property type="project" value="TreeGrafter"/>
</dbReference>
<dbReference type="NCBIfam" id="TIGR00879">
    <property type="entry name" value="SP"/>
    <property type="match status" value="1"/>
</dbReference>